<keyword evidence="2" id="KW-1185">Reference proteome</keyword>
<evidence type="ECO:0000313" key="2">
    <source>
        <dbReference type="Proteomes" id="UP000824120"/>
    </source>
</evidence>
<sequence length="85" mass="9898">MLKSLYWNTRSINTALERLRQMIRSLKFPISQNLSIKIRVFWEDGLDCEVINSDEQQILIKMPWIVAGDFNCIVDPAEQMGGRPD</sequence>
<dbReference type="OrthoDB" id="1001388at2759"/>
<organism evidence="1 2">
    <name type="scientific">Solanum commersonii</name>
    <name type="common">Commerson's wild potato</name>
    <name type="synonym">Commerson's nightshade</name>
    <dbReference type="NCBI Taxonomy" id="4109"/>
    <lineage>
        <taxon>Eukaryota</taxon>
        <taxon>Viridiplantae</taxon>
        <taxon>Streptophyta</taxon>
        <taxon>Embryophyta</taxon>
        <taxon>Tracheophyta</taxon>
        <taxon>Spermatophyta</taxon>
        <taxon>Magnoliopsida</taxon>
        <taxon>eudicotyledons</taxon>
        <taxon>Gunneridae</taxon>
        <taxon>Pentapetalae</taxon>
        <taxon>asterids</taxon>
        <taxon>lamiids</taxon>
        <taxon>Solanales</taxon>
        <taxon>Solanaceae</taxon>
        <taxon>Solanoideae</taxon>
        <taxon>Solaneae</taxon>
        <taxon>Solanum</taxon>
    </lineage>
</organism>
<reference evidence="1 2" key="1">
    <citation type="submission" date="2020-09" db="EMBL/GenBank/DDBJ databases">
        <title>De no assembly of potato wild relative species, Solanum commersonii.</title>
        <authorList>
            <person name="Cho K."/>
        </authorList>
    </citation>
    <scope>NUCLEOTIDE SEQUENCE [LARGE SCALE GENOMIC DNA]</scope>
    <source>
        <strain evidence="1">LZ3.2</strain>
        <tissue evidence="1">Leaf</tissue>
    </source>
</reference>
<dbReference type="EMBL" id="JACXVP010000002">
    <property type="protein sequence ID" value="KAG5620183.1"/>
    <property type="molecule type" value="Genomic_DNA"/>
</dbReference>
<proteinExistence type="predicted"/>
<dbReference type="Proteomes" id="UP000824120">
    <property type="component" value="Chromosome 2"/>
</dbReference>
<evidence type="ECO:0000313" key="1">
    <source>
        <dbReference type="EMBL" id="KAG5620183.1"/>
    </source>
</evidence>
<gene>
    <name evidence="1" type="ORF">H5410_005401</name>
</gene>
<evidence type="ECO:0008006" key="3">
    <source>
        <dbReference type="Google" id="ProtNLM"/>
    </source>
</evidence>
<protein>
    <recommendedName>
        <fullName evidence="3">DUF4283 domain-containing protein</fullName>
    </recommendedName>
</protein>
<accession>A0A9J6A847</accession>
<comment type="caution">
    <text evidence="1">The sequence shown here is derived from an EMBL/GenBank/DDBJ whole genome shotgun (WGS) entry which is preliminary data.</text>
</comment>
<dbReference type="AlphaFoldDB" id="A0A9J6A847"/>
<name>A0A9J6A847_SOLCO</name>